<accession>A0A227KK24</accession>
<evidence type="ECO:0000313" key="7">
    <source>
        <dbReference type="EMBL" id="OXE47268.1"/>
    </source>
</evidence>
<dbReference type="PANTHER" id="PTHR43370">
    <property type="entry name" value="SUGAR ABC TRANSPORTER INTEGRAL MEMBRANE PROTEIN-RELATED"/>
    <property type="match status" value="1"/>
</dbReference>
<dbReference type="InterPro" id="IPR001851">
    <property type="entry name" value="ABC_transp_permease"/>
</dbReference>
<dbReference type="GeneID" id="78362224"/>
<dbReference type="PANTHER" id="PTHR43370:SF2">
    <property type="entry name" value="ABC TRANSPORTER PERMEASE PROTEIN"/>
    <property type="match status" value="1"/>
</dbReference>
<feature type="transmembrane region" description="Helical" evidence="6">
    <location>
        <begin position="239"/>
        <end position="261"/>
    </location>
</feature>
<feature type="transmembrane region" description="Helical" evidence="6">
    <location>
        <begin position="6"/>
        <end position="26"/>
    </location>
</feature>
<feature type="transmembrane region" description="Helical" evidence="6">
    <location>
        <begin position="179"/>
        <end position="206"/>
    </location>
</feature>
<dbReference type="EMBL" id="NHMP01000005">
    <property type="protein sequence ID" value="OXE47268.1"/>
    <property type="molecule type" value="Genomic_DNA"/>
</dbReference>
<dbReference type="CDD" id="cd06580">
    <property type="entry name" value="TM_PBP1_transp_TpRbsC_like"/>
    <property type="match status" value="1"/>
</dbReference>
<dbReference type="AlphaFoldDB" id="A0A227KK24"/>
<evidence type="ECO:0000256" key="3">
    <source>
        <dbReference type="ARBA" id="ARBA00022692"/>
    </source>
</evidence>
<keyword evidence="8" id="KW-1185">Reference proteome</keyword>
<dbReference type="GO" id="GO:0005886">
    <property type="term" value="C:plasma membrane"/>
    <property type="evidence" value="ECO:0007669"/>
    <property type="project" value="UniProtKB-SubCell"/>
</dbReference>
<keyword evidence="4 6" id="KW-1133">Transmembrane helix</keyword>
<dbReference type="GO" id="GO:0022857">
    <property type="term" value="F:transmembrane transporter activity"/>
    <property type="evidence" value="ECO:0007669"/>
    <property type="project" value="InterPro"/>
</dbReference>
<evidence type="ECO:0000256" key="5">
    <source>
        <dbReference type="ARBA" id="ARBA00023136"/>
    </source>
</evidence>
<comment type="caution">
    <text evidence="7">The sequence shown here is derived from an EMBL/GenBank/DDBJ whole genome shotgun (WGS) entry which is preliminary data.</text>
</comment>
<evidence type="ECO:0000256" key="1">
    <source>
        <dbReference type="ARBA" id="ARBA00004651"/>
    </source>
</evidence>
<name>A0A227KK24_9BURK</name>
<sequence>MSVAASLIATTMNASTPLLLAALGILVAERSGVLNLGVEGIMLMSAVCAYMATVETGSFAAGFIFAIVIGIAFALFFAIFAVGLRANQQASGLGVAIFGGGLSAYIGVAYQGAVLPERSADGIWLLDQIPFFGQAFFSQHWIVYLSLLMIPAIWYFLFKTRPGLVIRAVGESPSSANALGYNVPLIRCAALAFSGACIGLSGAYLSLIYTPLWVEGMVAGRGWIALALVTFGTWRPLRVFLGAYLFGGMTMIQMNLQSIGISIPPQFISMAPYAATIIVLALLSRNPTWIRMNMPASLGKPFIPH</sequence>
<evidence type="ECO:0000256" key="6">
    <source>
        <dbReference type="SAM" id="Phobius"/>
    </source>
</evidence>
<comment type="subcellular location">
    <subcellularLocation>
        <location evidence="1">Cell membrane</location>
        <topology evidence="1">Multi-pass membrane protein</topology>
    </subcellularLocation>
</comment>
<keyword evidence="3 6" id="KW-0812">Transmembrane</keyword>
<feature type="transmembrane region" description="Helical" evidence="6">
    <location>
        <begin position="59"/>
        <end position="83"/>
    </location>
</feature>
<dbReference type="Proteomes" id="UP000214610">
    <property type="component" value="Unassembled WGS sequence"/>
</dbReference>
<proteinExistence type="predicted"/>
<evidence type="ECO:0000313" key="8">
    <source>
        <dbReference type="Proteomes" id="UP000214610"/>
    </source>
</evidence>
<feature type="transmembrane region" description="Helical" evidence="6">
    <location>
        <begin position="267"/>
        <end position="284"/>
    </location>
</feature>
<gene>
    <name evidence="7" type="ORF">ADH67_08900</name>
</gene>
<reference evidence="8" key="1">
    <citation type="submission" date="2017-05" db="EMBL/GenBank/DDBJ databases">
        <title>Improved OligoMM genomes.</title>
        <authorList>
            <person name="Garzetti D."/>
        </authorList>
    </citation>
    <scope>NUCLEOTIDE SEQUENCE [LARGE SCALE GENOMIC DNA]</scope>
    <source>
        <strain evidence="8">YL45</strain>
    </source>
</reference>
<evidence type="ECO:0000256" key="2">
    <source>
        <dbReference type="ARBA" id="ARBA00022475"/>
    </source>
</evidence>
<feature type="transmembrane region" description="Helical" evidence="6">
    <location>
        <begin position="90"/>
        <end position="110"/>
    </location>
</feature>
<feature type="transmembrane region" description="Helical" evidence="6">
    <location>
        <begin position="141"/>
        <end position="158"/>
    </location>
</feature>
<feature type="transmembrane region" description="Helical" evidence="6">
    <location>
        <begin position="212"/>
        <end position="232"/>
    </location>
</feature>
<keyword evidence="2" id="KW-1003">Cell membrane</keyword>
<organism evidence="7 8">
    <name type="scientific">Turicimonas muris</name>
    <dbReference type="NCBI Taxonomy" id="1796652"/>
    <lineage>
        <taxon>Bacteria</taxon>
        <taxon>Pseudomonadati</taxon>
        <taxon>Pseudomonadota</taxon>
        <taxon>Betaproteobacteria</taxon>
        <taxon>Burkholderiales</taxon>
        <taxon>Sutterellaceae</taxon>
        <taxon>Turicimonas</taxon>
    </lineage>
</organism>
<protein>
    <submittedName>
        <fullName evidence="7">ABC transporter permease</fullName>
    </submittedName>
</protein>
<dbReference type="Pfam" id="PF02653">
    <property type="entry name" value="BPD_transp_2"/>
    <property type="match status" value="1"/>
</dbReference>
<keyword evidence="5 6" id="KW-0472">Membrane</keyword>
<evidence type="ECO:0000256" key="4">
    <source>
        <dbReference type="ARBA" id="ARBA00022989"/>
    </source>
</evidence>
<dbReference type="RefSeq" id="WP_066594341.1">
    <property type="nucleotide sequence ID" value="NZ_CAJTBZ010000008.1"/>
</dbReference>
<feature type="transmembrane region" description="Helical" evidence="6">
    <location>
        <begin position="33"/>
        <end position="53"/>
    </location>
</feature>